<dbReference type="Gramene" id="KJB84197">
    <property type="protein sequence ID" value="KJB84197"/>
    <property type="gene ID" value="B456_N009700"/>
</dbReference>
<evidence type="ECO:0000313" key="2">
    <source>
        <dbReference type="Proteomes" id="UP000032304"/>
    </source>
</evidence>
<dbReference type="Proteomes" id="UP000032304">
    <property type="component" value="Unassembled WGS sequence"/>
</dbReference>
<gene>
    <name evidence="1" type="ORF">B456_N009700</name>
</gene>
<sequence>MMNAGEVMHNFNRIEEERKREKRKRIEEEERIDFLHKMAYLLISHAGFYYGCELAVTKSVIGLFLEQL</sequence>
<dbReference type="AlphaFoldDB" id="A0A0D2SLQ2"/>
<proteinExistence type="predicted"/>
<evidence type="ECO:0000313" key="1">
    <source>
        <dbReference type="EMBL" id="KJB84197.1"/>
    </source>
</evidence>
<reference evidence="1 2" key="1">
    <citation type="journal article" date="2012" name="Nature">
        <title>Repeated polyploidization of Gossypium genomes and the evolution of spinnable cotton fibres.</title>
        <authorList>
            <person name="Paterson A.H."/>
            <person name="Wendel J.F."/>
            <person name="Gundlach H."/>
            <person name="Guo H."/>
            <person name="Jenkins J."/>
            <person name="Jin D."/>
            <person name="Llewellyn D."/>
            <person name="Showmaker K.C."/>
            <person name="Shu S."/>
            <person name="Udall J."/>
            <person name="Yoo M.J."/>
            <person name="Byers R."/>
            <person name="Chen W."/>
            <person name="Doron-Faigenboim A."/>
            <person name="Duke M.V."/>
            <person name="Gong L."/>
            <person name="Grimwood J."/>
            <person name="Grover C."/>
            <person name="Grupp K."/>
            <person name="Hu G."/>
            <person name="Lee T.H."/>
            <person name="Li J."/>
            <person name="Lin L."/>
            <person name="Liu T."/>
            <person name="Marler B.S."/>
            <person name="Page J.T."/>
            <person name="Roberts A.W."/>
            <person name="Romanel E."/>
            <person name="Sanders W.S."/>
            <person name="Szadkowski E."/>
            <person name="Tan X."/>
            <person name="Tang H."/>
            <person name="Xu C."/>
            <person name="Wang J."/>
            <person name="Wang Z."/>
            <person name="Zhang D."/>
            <person name="Zhang L."/>
            <person name="Ashrafi H."/>
            <person name="Bedon F."/>
            <person name="Bowers J.E."/>
            <person name="Brubaker C.L."/>
            <person name="Chee P.W."/>
            <person name="Das S."/>
            <person name="Gingle A.R."/>
            <person name="Haigler C.H."/>
            <person name="Harker D."/>
            <person name="Hoffmann L.V."/>
            <person name="Hovav R."/>
            <person name="Jones D.C."/>
            <person name="Lemke C."/>
            <person name="Mansoor S."/>
            <person name="ur Rahman M."/>
            <person name="Rainville L.N."/>
            <person name="Rambani A."/>
            <person name="Reddy U.K."/>
            <person name="Rong J.K."/>
            <person name="Saranga Y."/>
            <person name="Scheffler B.E."/>
            <person name="Scheffler J.A."/>
            <person name="Stelly D.M."/>
            <person name="Triplett B.A."/>
            <person name="Van Deynze A."/>
            <person name="Vaslin M.F."/>
            <person name="Waghmare V.N."/>
            <person name="Walford S.A."/>
            <person name="Wright R.J."/>
            <person name="Zaki E.A."/>
            <person name="Zhang T."/>
            <person name="Dennis E.S."/>
            <person name="Mayer K.F."/>
            <person name="Peterson D.G."/>
            <person name="Rokhsar D.S."/>
            <person name="Wang X."/>
            <person name="Schmutz J."/>
        </authorList>
    </citation>
    <scope>NUCLEOTIDE SEQUENCE [LARGE SCALE GENOMIC DNA]</scope>
</reference>
<dbReference type="EMBL" id="KB204127">
    <property type="protein sequence ID" value="KJB84197.1"/>
    <property type="molecule type" value="Genomic_DNA"/>
</dbReference>
<organism evidence="1 2">
    <name type="scientific">Gossypium raimondii</name>
    <name type="common">Peruvian cotton</name>
    <name type="synonym">Gossypium klotzschianum subsp. raimondii</name>
    <dbReference type="NCBI Taxonomy" id="29730"/>
    <lineage>
        <taxon>Eukaryota</taxon>
        <taxon>Viridiplantae</taxon>
        <taxon>Streptophyta</taxon>
        <taxon>Embryophyta</taxon>
        <taxon>Tracheophyta</taxon>
        <taxon>Spermatophyta</taxon>
        <taxon>Magnoliopsida</taxon>
        <taxon>eudicotyledons</taxon>
        <taxon>Gunneridae</taxon>
        <taxon>Pentapetalae</taxon>
        <taxon>rosids</taxon>
        <taxon>malvids</taxon>
        <taxon>Malvales</taxon>
        <taxon>Malvaceae</taxon>
        <taxon>Malvoideae</taxon>
        <taxon>Gossypium</taxon>
    </lineage>
</organism>
<keyword evidence="2" id="KW-1185">Reference proteome</keyword>
<accession>A0A0D2SLQ2</accession>
<name>A0A0D2SLQ2_GOSRA</name>
<protein>
    <submittedName>
        <fullName evidence="1">Uncharacterized protein</fullName>
    </submittedName>
</protein>